<evidence type="ECO:0000313" key="1">
    <source>
        <dbReference type="EMBL" id="MBA0696167.1"/>
    </source>
</evidence>
<name>A0A7J8Y9E2_GOSAI</name>
<sequence length="35" mass="4116">MNPLKKFTGFDLGTSKYKEKSRCLRIKYLRVGHLS</sequence>
<accession>A0A7J8Y9E2</accession>
<organism evidence="1 2">
    <name type="scientific">Gossypium aridum</name>
    <name type="common">American cotton</name>
    <name type="synonym">Erioxylum aridum</name>
    <dbReference type="NCBI Taxonomy" id="34290"/>
    <lineage>
        <taxon>Eukaryota</taxon>
        <taxon>Viridiplantae</taxon>
        <taxon>Streptophyta</taxon>
        <taxon>Embryophyta</taxon>
        <taxon>Tracheophyta</taxon>
        <taxon>Spermatophyta</taxon>
        <taxon>Magnoliopsida</taxon>
        <taxon>eudicotyledons</taxon>
        <taxon>Gunneridae</taxon>
        <taxon>Pentapetalae</taxon>
        <taxon>rosids</taxon>
        <taxon>malvids</taxon>
        <taxon>Malvales</taxon>
        <taxon>Malvaceae</taxon>
        <taxon>Malvoideae</taxon>
        <taxon>Gossypium</taxon>
    </lineage>
</organism>
<reference evidence="1 2" key="1">
    <citation type="journal article" date="2019" name="Genome Biol. Evol.">
        <title>Insights into the evolution of the New World diploid cottons (Gossypium, subgenus Houzingenia) based on genome sequencing.</title>
        <authorList>
            <person name="Grover C.E."/>
            <person name="Arick M.A. 2nd"/>
            <person name="Thrash A."/>
            <person name="Conover J.L."/>
            <person name="Sanders W.S."/>
            <person name="Peterson D.G."/>
            <person name="Frelichowski J.E."/>
            <person name="Scheffler J.A."/>
            <person name="Scheffler B.E."/>
            <person name="Wendel J.F."/>
        </authorList>
    </citation>
    <scope>NUCLEOTIDE SEQUENCE [LARGE SCALE GENOMIC DNA]</scope>
    <source>
        <strain evidence="1">185</strain>
        <tissue evidence="1">Leaf</tissue>
    </source>
</reference>
<protein>
    <submittedName>
        <fullName evidence="1">Uncharacterized protein</fullName>
    </submittedName>
</protein>
<keyword evidence="2" id="KW-1185">Reference proteome</keyword>
<dbReference type="EMBL" id="JABFAA010000011">
    <property type="protein sequence ID" value="MBA0696167.1"/>
    <property type="molecule type" value="Genomic_DNA"/>
</dbReference>
<evidence type="ECO:0000313" key="2">
    <source>
        <dbReference type="Proteomes" id="UP000593577"/>
    </source>
</evidence>
<comment type="caution">
    <text evidence="1">The sequence shown here is derived from an EMBL/GenBank/DDBJ whole genome shotgun (WGS) entry which is preliminary data.</text>
</comment>
<gene>
    <name evidence="1" type="ORF">Goari_002747</name>
</gene>
<proteinExistence type="predicted"/>
<dbReference type="Proteomes" id="UP000593577">
    <property type="component" value="Unassembled WGS sequence"/>
</dbReference>
<dbReference type="AlphaFoldDB" id="A0A7J8Y9E2"/>